<dbReference type="InterPro" id="IPR002110">
    <property type="entry name" value="Ankyrin_rpt"/>
</dbReference>
<reference evidence="6" key="1">
    <citation type="submission" date="2025-08" db="UniProtKB">
        <authorList>
            <consortium name="RefSeq"/>
        </authorList>
    </citation>
    <scope>IDENTIFICATION</scope>
</reference>
<organism evidence="5 6">
    <name type="scientific">Aplysia californica</name>
    <name type="common">California sea hare</name>
    <dbReference type="NCBI Taxonomy" id="6500"/>
    <lineage>
        <taxon>Eukaryota</taxon>
        <taxon>Metazoa</taxon>
        <taxon>Spiralia</taxon>
        <taxon>Lophotrochozoa</taxon>
        <taxon>Mollusca</taxon>
        <taxon>Gastropoda</taxon>
        <taxon>Heterobranchia</taxon>
        <taxon>Euthyneura</taxon>
        <taxon>Tectipleura</taxon>
        <taxon>Aplysiida</taxon>
        <taxon>Aplysioidea</taxon>
        <taxon>Aplysiidae</taxon>
        <taxon>Aplysia</taxon>
    </lineage>
</organism>
<gene>
    <name evidence="6" type="primary">LOC101852717</name>
</gene>
<feature type="repeat" description="ANK" evidence="3">
    <location>
        <begin position="185"/>
        <end position="217"/>
    </location>
</feature>
<dbReference type="PRINTS" id="PR01415">
    <property type="entry name" value="ANKYRIN"/>
</dbReference>
<evidence type="ECO:0000313" key="5">
    <source>
        <dbReference type="Proteomes" id="UP000694888"/>
    </source>
</evidence>
<evidence type="ECO:0000256" key="4">
    <source>
        <dbReference type="SAM" id="MobiDB-lite"/>
    </source>
</evidence>
<keyword evidence="5" id="KW-1185">Reference proteome</keyword>
<feature type="repeat" description="ANK" evidence="3">
    <location>
        <begin position="653"/>
        <end position="685"/>
    </location>
</feature>
<feature type="repeat" description="ANK" evidence="3">
    <location>
        <begin position="620"/>
        <end position="652"/>
    </location>
</feature>
<keyword evidence="2 3" id="KW-0040">ANK repeat</keyword>
<protein>
    <submittedName>
        <fullName evidence="6">Ankyrin repeat domain-containing protein 50-like</fullName>
    </submittedName>
</protein>
<evidence type="ECO:0000256" key="1">
    <source>
        <dbReference type="ARBA" id="ARBA00022737"/>
    </source>
</evidence>
<dbReference type="PANTHER" id="PTHR24198">
    <property type="entry name" value="ANKYRIN REPEAT AND PROTEIN KINASE DOMAIN-CONTAINING PROTEIN"/>
    <property type="match status" value="1"/>
</dbReference>
<dbReference type="PANTHER" id="PTHR24198:SF165">
    <property type="entry name" value="ANKYRIN REPEAT-CONTAINING PROTEIN-RELATED"/>
    <property type="match status" value="1"/>
</dbReference>
<dbReference type="SUPFAM" id="SSF48403">
    <property type="entry name" value="Ankyrin repeat"/>
    <property type="match status" value="4"/>
</dbReference>
<dbReference type="InterPro" id="IPR036770">
    <property type="entry name" value="Ankyrin_rpt-contain_sf"/>
</dbReference>
<feature type="region of interest" description="Disordered" evidence="4">
    <location>
        <begin position="1"/>
        <end position="47"/>
    </location>
</feature>
<keyword evidence="1" id="KW-0677">Repeat</keyword>
<evidence type="ECO:0000313" key="6">
    <source>
        <dbReference type="RefSeq" id="XP_005106084.3"/>
    </source>
</evidence>
<sequence length="946" mass="103545">METNSGEAMSVDSPSRDRRVSVDEQMMEDVTTGSESPPRDSVMSEHATEPVSLVDGLDESDQCEAVSTTPWGGEDIADLTSDDMNNELFTAVSRGQLFRVQELTFYGADANGFQDSFGKNCLHVAAEQGYADIAKVLLSLPGCAVDSVDKSGNTALILCQACGAAAQITQDLLEKNATVNFQNQNGETALMKAVQSQNVLAMNQLMRHKANVALKDRDGNTARSLAAALGMDGLLGVLDTSAPLVRATMALDSELIDTLLTFGPFSPNHEDEWGRTPLNVLFHSKLTIGILGMNSFYLTGGSRCTAGRYCPDFSLAPFRAREVEVMRQLVRAGADVHLRCEVNNSHCPVWLAARVGDSDVLSVLLETEDWVYSRDKWDSYSTALELAAGCGQLHSVDVLAKSLNSLTPDSRGDSPTPGWSPDMMHATLHEALYAAMLAGQKACVSRLLQLIDNLDFETAVGFAVLSGLFSIFSLVQDVDRRKFMELVTSEVGKDWLQKACFCNNTEIVESLLASGATVKGQQLQLVERKKAPSLESVDATQSLSRRVASSTSLWQPIEETDGRVPVAMSRSADMVRVLLQHGATVDINFLTSVLSHSRCKGDFRTFMLTFDFDPNQLDRHGRSLLSLAAEQGDMKSVFTLVNKGADLNQKPLHGYPALIAAAGNGHVEVVHFLLEGGADVNIRDESEDTALTMSDSPRVVRLLVEKGALLNVVNWRGCSAVAKSVEANNLSVFHCLVESGVDVNSPHKGKSLLSHLLEAERFRPEFIHILLNHGAKVSSPRCELAVHRALAENCFYLLRGLIHGCCLPPIVPRMKRDPFHEWVGVNVPVMKVCSPLFMALSFGRVEIARRMVRAFYLTKSDLTQLPRHEIVRECFSRKNLDRSMEFLDDMASSPPSLLQLSMVRVSGMCGGPPGRRERVEQLGLPKYLEEFLTFSSAELITEVVDN</sequence>
<dbReference type="Proteomes" id="UP000694888">
    <property type="component" value="Unplaced"/>
</dbReference>
<dbReference type="PROSITE" id="PS50297">
    <property type="entry name" value="ANK_REP_REGION"/>
    <property type="match status" value="2"/>
</dbReference>
<dbReference type="SMART" id="SM00248">
    <property type="entry name" value="ANK"/>
    <property type="match status" value="15"/>
</dbReference>
<dbReference type="GeneID" id="101852717"/>
<dbReference type="Gene3D" id="1.25.40.20">
    <property type="entry name" value="Ankyrin repeat-containing domain"/>
    <property type="match status" value="3"/>
</dbReference>
<name>A0ABM0K0T3_APLCA</name>
<evidence type="ECO:0000256" key="3">
    <source>
        <dbReference type="PROSITE-ProRule" id="PRU00023"/>
    </source>
</evidence>
<evidence type="ECO:0000256" key="2">
    <source>
        <dbReference type="ARBA" id="ARBA00023043"/>
    </source>
</evidence>
<proteinExistence type="predicted"/>
<dbReference type="PROSITE" id="PS50088">
    <property type="entry name" value="ANK_REPEAT"/>
    <property type="match status" value="3"/>
</dbReference>
<accession>A0ABM0K0T3</accession>
<dbReference type="Pfam" id="PF12796">
    <property type="entry name" value="Ank_2"/>
    <property type="match status" value="3"/>
</dbReference>
<dbReference type="RefSeq" id="XP_005106084.3">
    <property type="nucleotide sequence ID" value="XM_005106027.3"/>
</dbReference>